<organism evidence="1 2">
    <name type="scientific">Pristionchus pacificus</name>
    <name type="common">Parasitic nematode worm</name>
    <dbReference type="NCBI Taxonomy" id="54126"/>
    <lineage>
        <taxon>Eukaryota</taxon>
        <taxon>Metazoa</taxon>
        <taxon>Ecdysozoa</taxon>
        <taxon>Nematoda</taxon>
        <taxon>Chromadorea</taxon>
        <taxon>Rhabditida</taxon>
        <taxon>Rhabditina</taxon>
        <taxon>Diplogasteromorpha</taxon>
        <taxon>Diplogasteroidea</taxon>
        <taxon>Neodiplogasteridae</taxon>
        <taxon>Pristionchus</taxon>
    </lineage>
</organism>
<sequence length="463" mass="50926">TASTPVETTAPYVKEYSTVSIPVGAEVDCREHLRLQQMATLDLIVAASHYAVVGCVPAAEDRSAAVDVEDGKRNCEAGDFDELIAAAFVAPAVAGAAYLAADAAWVDDSCGCADSIAPGAASLSKSKTRITFSFLHSRLDSSHGAVASPLAMNSSLLGQKTHKWRDQSAYMFANKKRYENIPERRDLEKRKMRRLKTNNRADDLPLASAGDCPILSDARSILPPYSPSAGDESFLDKLLWENAARTDAGDYSFLDKTDTEDVQTGRTYTVDERTARSSSSAVSRYYSTNHKSSPTTHDEIDLFSVLVDGLHSIALLAQPPMTFLLQALLILIAFGSTILFLLVANAFEAANFSMRSILLLFCLVLVVIAQRSATQKPRVDPRADPCAVCKTIAEHARKIHMDEDDETAVRRTMEVAKYVTDFNQYIWKIIIQQYWDPIFHKVNAGQSPEAVCDMLNICHQKQF</sequence>
<gene>
    <name evidence="1" type="primary">WBGene00275115</name>
</gene>
<dbReference type="EnsemblMetazoa" id="PPA36746.1">
    <property type="protein sequence ID" value="PPA36746.1"/>
    <property type="gene ID" value="WBGene00275115"/>
</dbReference>
<reference evidence="2" key="1">
    <citation type="journal article" date="2008" name="Nat. Genet.">
        <title>The Pristionchus pacificus genome provides a unique perspective on nematode lifestyle and parasitism.</title>
        <authorList>
            <person name="Dieterich C."/>
            <person name="Clifton S.W."/>
            <person name="Schuster L.N."/>
            <person name="Chinwalla A."/>
            <person name="Delehaunty K."/>
            <person name="Dinkelacker I."/>
            <person name="Fulton L."/>
            <person name="Fulton R."/>
            <person name="Godfrey J."/>
            <person name="Minx P."/>
            <person name="Mitreva M."/>
            <person name="Roeseler W."/>
            <person name="Tian H."/>
            <person name="Witte H."/>
            <person name="Yang S.P."/>
            <person name="Wilson R.K."/>
            <person name="Sommer R.J."/>
        </authorList>
    </citation>
    <scope>NUCLEOTIDE SEQUENCE [LARGE SCALE GENOMIC DNA]</scope>
    <source>
        <strain evidence="2">PS312</strain>
    </source>
</reference>
<dbReference type="InterPro" id="IPR011001">
    <property type="entry name" value="Saposin-like"/>
</dbReference>
<accession>A0A8R1YVZ8</accession>
<evidence type="ECO:0000313" key="1">
    <source>
        <dbReference type="EnsemblMetazoa" id="PPA36746.1"/>
    </source>
</evidence>
<protein>
    <submittedName>
        <fullName evidence="1">Uncharacterized protein</fullName>
    </submittedName>
</protein>
<dbReference type="Proteomes" id="UP000005239">
    <property type="component" value="Unassembled WGS sequence"/>
</dbReference>
<proteinExistence type="predicted"/>
<accession>A0A2A6BRH3</accession>
<dbReference type="AlphaFoldDB" id="A0A2A6BRH3"/>
<name>A0A2A6BRH3_PRIPA</name>
<dbReference type="Gene3D" id="1.10.225.10">
    <property type="entry name" value="Saposin-like"/>
    <property type="match status" value="1"/>
</dbReference>
<reference evidence="1" key="2">
    <citation type="submission" date="2022-06" db="UniProtKB">
        <authorList>
            <consortium name="EnsemblMetazoa"/>
        </authorList>
    </citation>
    <scope>IDENTIFICATION</scope>
    <source>
        <strain evidence="1">PS312</strain>
    </source>
</reference>
<dbReference type="SUPFAM" id="SSF47862">
    <property type="entry name" value="Saposin"/>
    <property type="match status" value="1"/>
</dbReference>
<evidence type="ECO:0000313" key="2">
    <source>
        <dbReference type="Proteomes" id="UP000005239"/>
    </source>
</evidence>
<keyword evidence="2" id="KW-1185">Reference proteome</keyword>